<dbReference type="PROSITE" id="PS50928">
    <property type="entry name" value="ABC_TM1"/>
    <property type="match status" value="1"/>
</dbReference>
<dbReference type="Proteomes" id="UP000558113">
    <property type="component" value="Unassembled WGS sequence"/>
</dbReference>
<dbReference type="CDD" id="cd06261">
    <property type="entry name" value="TM_PBP2"/>
    <property type="match status" value="1"/>
</dbReference>
<feature type="transmembrane region" description="Helical" evidence="7">
    <location>
        <begin position="260"/>
        <end position="279"/>
    </location>
</feature>
<evidence type="ECO:0000256" key="1">
    <source>
        <dbReference type="ARBA" id="ARBA00004651"/>
    </source>
</evidence>
<dbReference type="InterPro" id="IPR035906">
    <property type="entry name" value="MetI-like_sf"/>
</dbReference>
<dbReference type="GO" id="GO:0055085">
    <property type="term" value="P:transmembrane transport"/>
    <property type="evidence" value="ECO:0007669"/>
    <property type="project" value="InterPro"/>
</dbReference>
<comment type="similarity">
    <text evidence="7">Belongs to the binding-protein-dependent transport system permease family.</text>
</comment>
<keyword evidence="3" id="KW-1003">Cell membrane</keyword>
<dbReference type="Gene3D" id="1.10.3720.10">
    <property type="entry name" value="MetI-like"/>
    <property type="match status" value="1"/>
</dbReference>
<evidence type="ECO:0000256" key="3">
    <source>
        <dbReference type="ARBA" id="ARBA00022475"/>
    </source>
</evidence>
<keyword evidence="4 7" id="KW-0812">Transmembrane</keyword>
<evidence type="ECO:0000256" key="4">
    <source>
        <dbReference type="ARBA" id="ARBA00022692"/>
    </source>
</evidence>
<feature type="transmembrane region" description="Helical" evidence="7">
    <location>
        <begin position="12"/>
        <end position="32"/>
    </location>
</feature>
<keyword evidence="2 7" id="KW-0813">Transport</keyword>
<dbReference type="EMBL" id="JAAAMU010000007">
    <property type="protein sequence ID" value="NBC70452.1"/>
    <property type="molecule type" value="Genomic_DNA"/>
</dbReference>
<evidence type="ECO:0000256" key="5">
    <source>
        <dbReference type="ARBA" id="ARBA00022989"/>
    </source>
</evidence>
<dbReference type="PANTHER" id="PTHR43744">
    <property type="entry name" value="ABC TRANSPORTER PERMEASE PROTEIN MG189-RELATED-RELATED"/>
    <property type="match status" value="1"/>
</dbReference>
<dbReference type="InterPro" id="IPR000515">
    <property type="entry name" value="MetI-like"/>
</dbReference>
<dbReference type="Pfam" id="PF00528">
    <property type="entry name" value="BPD_transp_1"/>
    <property type="match status" value="1"/>
</dbReference>
<sequence>MVKNSRMSSRIADFVLYTGMFLVMVATLYPFWSQVVVSLQAGASTYSTGMMLFPKRITFEAYGLALHYKPLWIGYGNTILRTLMGVSLTLIITSMTAYPLSKKDLPFNRAFTGYMLLTMLFTGGLIPNYLLIRSLGMLDTIWSLVIPGMLSAFNVLIMRNFFKSVPESLEESATVDGAGHIRIFTSIILPLSMPVLATIALWVGVGHWNAWFDSLIYINDPRNQVLQVVLRKIIIENDTSNMAAMIQKMNTHAEYTSRQLQSTVIMLSVIPMLIVYPFVQKYFVQGVMIGAIKG</sequence>
<evidence type="ECO:0000259" key="8">
    <source>
        <dbReference type="PROSITE" id="PS50928"/>
    </source>
</evidence>
<feature type="domain" description="ABC transmembrane type-1" evidence="8">
    <location>
        <begin position="75"/>
        <end position="276"/>
    </location>
</feature>
<organism evidence="9 10">
    <name type="scientific">Paenibacillus sacheonensis</name>
    <dbReference type="NCBI Taxonomy" id="742054"/>
    <lineage>
        <taxon>Bacteria</taxon>
        <taxon>Bacillati</taxon>
        <taxon>Bacillota</taxon>
        <taxon>Bacilli</taxon>
        <taxon>Bacillales</taxon>
        <taxon>Paenibacillaceae</taxon>
        <taxon>Paenibacillus</taxon>
    </lineage>
</organism>
<accession>A0A7X4YQ39</accession>
<dbReference type="OrthoDB" id="9810086at2"/>
<reference evidence="9 10" key="1">
    <citation type="submission" date="2020-01" db="EMBL/GenBank/DDBJ databases">
        <title>Paenibacillus soybeanensis sp. nov. isolated from the nodules of soybean (Glycine max(L.) Merr).</title>
        <authorList>
            <person name="Wang H."/>
        </authorList>
    </citation>
    <scope>NUCLEOTIDE SEQUENCE [LARGE SCALE GENOMIC DNA]</scope>
    <source>
        <strain evidence="9 10">DSM 23054</strain>
    </source>
</reference>
<evidence type="ECO:0000256" key="2">
    <source>
        <dbReference type="ARBA" id="ARBA00022448"/>
    </source>
</evidence>
<keyword evidence="10" id="KW-1185">Reference proteome</keyword>
<name>A0A7X4YQ39_9BACL</name>
<feature type="transmembrane region" description="Helical" evidence="7">
    <location>
        <begin position="141"/>
        <end position="162"/>
    </location>
</feature>
<keyword evidence="5 7" id="KW-1133">Transmembrane helix</keyword>
<dbReference type="SUPFAM" id="SSF161098">
    <property type="entry name" value="MetI-like"/>
    <property type="match status" value="1"/>
</dbReference>
<protein>
    <submittedName>
        <fullName evidence="9">ABC transporter permease subunit</fullName>
    </submittedName>
</protein>
<feature type="transmembrane region" description="Helical" evidence="7">
    <location>
        <begin position="183"/>
        <end position="205"/>
    </location>
</feature>
<comment type="caution">
    <text evidence="9">The sequence shown here is derived from an EMBL/GenBank/DDBJ whole genome shotgun (WGS) entry which is preliminary data.</text>
</comment>
<evidence type="ECO:0000313" key="9">
    <source>
        <dbReference type="EMBL" id="NBC70452.1"/>
    </source>
</evidence>
<evidence type="ECO:0000313" key="10">
    <source>
        <dbReference type="Proteomes" id="UP000558113"/>
    </source>
</evidence>
<dbReference type="RefSeq" id="WP_161699397.1">
    <property type="nucleotide sequence ID" value="NZ_JAAAMU010000007.1"/>
</dbReference>
<feature type="transmembrane region" description="Helical" evidence="7">
    <location>
        <begin position="110"/>
        <end position="129"/>
    </location>
</feature>
<dbReference type="GO" id="GO:0005886">
    <property type="term" value="C:plasma membrane"/>
    <property type="evidence" value="ECO:0007669"/>
    <property type="project" value="UniProtKB-SubCell"/>
</dbReference>
<comment type="subcellular location">
    <subcellularLocation>
        <location evidence="1 7">Cell membrane</location>
        <topology evidence="1 7">Multi-pass membrane protein</topology>
    </subcellularLocation>
</comment>
<feature type="transmembrane region" description="Helical" evidence="7">
    <location>
        <begin position="79"/>
        <end position="98"/>
    </location>
</feature>
<dbReference type="PANTHER" id="PTHR43744:SF9">
    <property type="entry name" value="POLYGALACTURONAN_RHAMNOGALACTURONAN TRANSPORT SYSTEM PERMEASE PROTEIN YTCP"/>
    <property type="match status" value="1"/>
</dbReference>
<keyword evidence="6 7" id="KW-0472">Membrane</keyword>
<evidence type="ECO:0000256" key="6">
    <source>
        <dbReference type="ARBA" id="ARBA00023136"/>
    </source>
</evidence>
<dbReference type="AlphaFoldDB" id="A0A7X4YQ39"/>
<evidence type="ECO:0000256" key="7">
    <source>
        <dbReference type="RuleBase" id="RU363032"/>
    </source>
</evidence>
<gene>
    <name evidence="9" type="ORF">GT003_15735</name>
</gene>
<proteinExistence type="inferred from homology"/>